<dbReference type="Gene3D" id="3.10.310.10">
    <property type="entry name" value="Diaminopimelate Epimerase, Chain A, domain 1"/>
    <property type="match status" value="2"/>
</dbReference>
<dbReference type="Proteomes" id="UP000066737">
    <property type="component" value="Chromosome I"/>
</dbReference>
<dbReference type="RefSeq" id="WP_059055834.1">
    <property type="nucleotide sequence ID" value="NZ_CEML01000002.1"/>
</dbReference>
<dbReference type="NCBIfam" id="TIGR00654">
    <property type="entry name" value="PhzF_family"/>
    <property type="match status" value="1"/>
</dbReference>
<gene>
    <name evidence="2" type="primary">phzF</name>
    <name evidence="2" type="ORF">HHUB_1477</name>
</gene>
<evidence type="ECO:0000256" key="1">
    <source>
        <dbReference type="ARBA" id="ARBA00023235"/>
    </source>
</evidence>
<reference evidence="3" key="1">
    <citation type="journal article" date="2016" name="Environ. Microbiol.">
        <title>The complete genome of a viable archaeum isolated from 123-million-year-old rock salt.</title>
        <authorList>
            <person name="Jaakkola S.T."/>
            <person name="Pfeiffer F."/>
            <person name="Ravantti J.J."/>
            <person name="Guo Q."/>
            <person name="Liu Y."/>
            <person name="Chen X."/>
            <person name="Ma H."/>
            <person name="Yang C."/>
            <person name="Oksanen H.M."/>
            <person name="Bamford D.H."/>
        </authorList>
    </citation>
    <scope>NUCLEOTIDE SEQUENCE</scope>
    <source>
        <strain evidence="3">JI20-1</strain>
    </source>
</reference>
<dbReference type="STRING" id="1407499.HHUB_1477"/>
<dbReference type="Pfam" id="PF02567">
    <property type="entry name" value="PhzC-PhzF"/>
    <property type="match status" value="1"/>
</dbReference>
<evidence type="ECO:0000313" key="3">
    <source>
        <dbReference type="Proteomes" id="UP000066737"/>
    </source>
</evidence>
<dbReference type="SUPFAM" id="SSF54506">
    <property type="entry name" value="Diaminopimelate epimerase-like"/>
    <property type="match status" value="1"/>
</dbReference>
<proteinExistence type="predicted"/>
<dbReference type="AlphaFoldDB" id="A0A0U5HRQ1"/>
<keyword evidence="1" id="KW-0413">Isomerase</keyword>
<dbReference type="OrthoDB" id="105902at2157"/>
<name>A0A0U5HRQ1_9EURY</name>
<dbReference type="PANTHER" id="PTHR13774">
    <property type="entry name" value="PHENAZINE BIOSYNTHESIS PROTEIN"/>
    <property type="match status" value="1"/>
</dbReference>
<evidence type="ECO:0000313" key="2">
    <source>
        <dbReference type="EMBL" id="CQH48979.1"/>
    </source>
</evidence>
<accession>A0A0U5HRQ1</accession>
<dbReference type="PANTHER" id="PTHR13774:SF39">
    <property type="entry name" value="BIOSYNTHESIS PROTEIN, PUTATIVE-RELATED"/>
    <property type="match status" value="1"/>
</dbReference>
<dbReference type="GO" id="GO:0016853">
    <property type="term" value="F:isomerase activity"/>
    <property type="evidence" value="ECO:0007669"/>
    <property type="project" value="UniProtKB-KW"/>
</dbReference>
<organism evidence="2 3">
    <name type="scientific">Halobacterium hubeiense</name>
    <dbReference type="NCBI Taxonomy" id="1407499"/>
    <lineage>
        <taxon>Archaea</taxon>
        <taxon>Methanobacteriati</taxon>
        <taxon>Methanobacteriota</taxon>
        <taxon>Stenosarchaea group</taxon>
        <taxon>Halobacteria</taxon>
        <taxon>Halobacteriales</taxon>
        <taxon>Halobacteriaceae</taxon>
        <taxon>Halobacterium</taxon>
    </lineage>
</organism>
<protein>
    <submittedName>
        <fullName evidence="2">PhzF family protein</fullName>
    </submittedName>
</protein>
<dbReference type="GO" id="GO:0005737">
    <property type="term" value="C:cytoplasm"/>
    <property type="evidence" value="ECO:0007669"/>
    <property type="project" value="TreeGrafter"/>
</dbReference>
<dbReference type="InterPro" id="IPR003719">
    <property type="entry name" value="Phenazine_PhzF-like"/>
</dbReference>
<dbReference type="GeneID" id="26658163"/>
<dbReference type="KEGG" id="hhb:Hhub_1477"/>
<sequence length="302" mass="31638">MTATRALLVDAFTDEPCAGNAAGVVPEADDLTDGQMQAIAAELGASETAFVRESGDADRRIRYFTPTTEVDLCGHATIASHAHLFADGAIEAGAHTLETNVGVLDIEVEEDGTVWMTQNRPEIREVDVSYERVAAATGLDEEALRGASDDLPLAVASTGLPFLVAPVTYLSDLGDANPDFDAVEALADEVDAAGVYAFSFDALDRDSTLHGRAWVPGAGVDEDPVTGTASGATGAYLEHYAAFGGDVAEEMTFEQGHFVDRPGRVRVRVQDGGAPKVGGTAVETLDGTLEVPPVEEDEILEA</sequence>
<dbReference type="PIRSF" id="PIRSF016184">
    <property type="entry name" value="PhzC_PhzF"/>
    <property type="match status" value="1"/>
</dbReference>
<keyword evidence="3" id="KW-1185">Reference proteome</keyword>
<dbReference type="EMBL" id="LN831302">
    <property type="protein sequence ID" value="CQH48979.1"/>
    <property type="molecule type" value="Genomic_DNA"/>
</dbReference>